<feature type="chain" id="PRO_5022212550" evidence="2">
    <location>
        <begin position="24"/>
        <end position="474"/>
    </location>
</feature>
<dbReference type="AlphaFoldDB" id="A0A561QID8"/>
<feature type="signal peptide" evidence="2">
    <location>
        <begin position="1"/>
        <end position="23"/>
    </location>
</feature>
<dbReference type="InterPro" id="IPR010333">
    <property type="entry name" value="VirJ"/>
</dbReference>
<protein>
    <submittedName>
        <fullName evidence="4">Type IV secretory pathway VirJ component</fullName>
    </submittedName>
</protein>
<name>A0A561QID8_9HYPH</name>
<keyword evidence="5" id="KW-1185">Reference proteome</keyword>
<reference evidence="4 5" key="1">
    <citation type="submission" date="2019-06" db="EMBL/GenBank/DDBJ databases">
        <title>Sorghum-associated microbial communities from plants grown in Nebraska, USA.</title>
        <authorList>
            <person name="Schachtman D."/>
        </authorList>
    </citation>
    <scope>NUCLEOTIDE SEQUENCE [LARGE SCALE GENOMIC DNA]</scope>
    <source>
        <strain evidence="4 5">1225</strain>
    </source>
</reference>
<gene>
    <name evidence="4" type="ORF">FHW37_10674</name>
</gene>
<dbReference type="SUPFAM" id="SSF53474">
    <property type="entry name" value="alpha/beta-Hydrolases"/>
    <property type="match status" value="2"/>
</dbReference>
<evidence type="ECO:0000256" key="2">
    <source>
        <dbReference type="SAM" id="SignalP"/>
    </source>
</evidence>
<dbReference type="InterPro" id="IPR029058">
    <property type="entry name" value="AB_hydrolase_fold"/>
</dbReference>
<feature type="region of interest" description="Disordered" evidence="1">
    <location>
        <begin position="24"/>
        <end position="43"/>
    </location>
</feature>
<organism evidence="4 5">
    <name type="scientific">Neorhizobium alkalisoli</name>
    <dbReference type="NCBI Taxonomy" id="528178"/>
    <lineage>
        <taxon>Bacteria</taxon>
        <taxon>Pseudomonadati</taxon>
        <taxon>Pseudomonadota</taxon>
        <taxon>Alphaproteobacteria</taxon>
        <taxon>Hyphomicrobiales</taxon>
        <taxon>Rhizobiaceae</taxon>
        <taxon>Rhizobium/Agrobacterium group</taxon>
        <taxon>Neorhizobium</taxon>
    </lineage>
</organism>
<dbReference type="Proteomes" id="UP000320653">
    <property type="component" value="Unassembled WGS sequence"/>
</dbReference>
<sequence>MKMMKIASAFALAAGLAASSPMAGWAQQPPAAQPTTQQQTAAQTGDYQTGLIPSPHIFLPKDKDLSAMVFLISQGQGWGAQEETQAKELVDAGAAVVGIDFPSYMKSLSADDGDCIYMVSDIEDMSQQVQRRIGNPVYRHPIVAGMGDGGSVALAMISQSPLQTIGAAVVVDPAAGFPTLSKELCTPASKEPLGDRTVYGFQEGPLPAAVTIGFTSAADQASRKHAASLKQEHDQVDIEDVSGTAADAFMDLLTDSVEEASQNTQPMDLPLTVLEAKPSMNTMAIVFSGDGGWRDIDSEIGGYLQAQGVPVVGIDSLRYFWSERTPQQTAKDLAQIMDTYRKKWGVANVVLIGYSFGADVIPASYNLLSKADRARVKQISLLALSKEVDFVISVTGWFGAKGEGKGGNSVEDIAKIDPKIVQCLYGTDEDDDPCLSMKPTGVETVGIDGGHHFDEDYEALGKRILESLHKRLGK</sequence>
<dbReference type="Pfam" id="PF06057">
    <property type="entry name" value="VirJ"/>
    <property type="match status" value="1"/>
</dbReference>
<keyword evidence="2" id="KW-0732">Signal</keyword>
<accession>A0A561QID8</accession>
<dbReference type="EMBL" id="VIWP01000006">
    <property type="protein sequence ID" value="TWF50117.1"/>
    <property type="molecule type" value="Genomic_DNA"/>
</dbReference>
<feature type="domain" description="Bacterial virulence" evidence="3">
    <location>
        <begin position="282"/>
        <end position="471"/>
    </location>
</feature>
<proteinExistence type="predicted"/>
<evidence type="ECO:0000256" key="1">
    <source>
        <dbReference type="SAM" id="MobiDB-lite"/>
    </source>
</evidence>
<dbReference type="PIRSF" id="PIRSF029063">
    <property type="entry name" value="IV_sec_VirJ"/>
    <property type="match status" value="1"/>
</dbReference>
<evidence type="ECO:0000313" key="5">
    <source>
        <dbReference type="Proteomes" id="UP000320653"/>
    </source>
</evidence>
<evidence type="ECO:0000313" key="4">
    <source>
        <dbReference type="EMBL" id="TWF50117.1"/>
    </source>
</evidence>
<evidence type="ECO:0000259" key="3">
    <source>
        <dbReference type="Pfam" id="PF06057"/>
    </source>
</evidence>
<dbReference type="Gene3D" id="3.40.50.1820">
    <property type="entry name" value="alpha/beta hydrolase"/>
    <property type="match status" value="2"/>
</dbReference>
<dbReference type="InterPro" id="IPR011225">
    <property type="entry name" value="IV_sec_VirJ"/>
</dbReference>
<comment type="caution">
    <text evidence="4">The sequence shown here is derived from an EMBL/GenBank/DDBJ whole genome shotgun (WGS) entry which is preliminary data.</text>
</comment>